<feature type="chain" id="PRO_5003283734" description="DUF7053 domain-containing protein" evidence="2">
    <location>
        <begin position="25"/>
        <end position="362"/>
    </location>
</feature>
<dbReference type="OrthoDB" id="5078320at2759"/>
<feature type="compositionally biased region" description="Low complexity" evidence="1">
    <location>
        <begin position="284"/>
        <end position="302"/>
    </location>
</feature>
<sequence>MLASRAVLGLFSLRVVFLCRHSAGLVVIPPGKPPDIRPASVEERKGYKKATAADKAAPDRKPKQPPSIIPIQNITIPVDRCVQPVYSYPVNPARNPTRPASKQDEQAQRLHVRHAAAVVHHPRDGGAHPPRTQRDDQAEPAGHRLQALLAAVPCAARRIPLRLVRADGPRAVSARRPAVRQRLVQGLLPRPARRPADARLRAHRPRHPGEWSVGGNMPGEPRETVELGIPGAPREGLYLREDVNMRCNVLATGFVKKTLRRAHAVLVDRLLLKADIDEQKRMGSETATSISATSPSLASPSLRQQERMAHCSSWANSVEHPLASPQHARGSVAISEIDSGQHPPASLAQGGQNQEQKVFELA</sequence>
<organism evidence="4 5">
    <name type="scientific">Trichophyton equinum (strain ATCC MYA-4606 / CBS 127.97)</name>
    <name type="common">Horse ringworm fungus</name>
    <dbReference type="NCBI Taxonomy" id="559882"/>
    <lineage>
        <taxon>Eukaryota</taxon>
        <taxon>Fungi</taxon>
        <taxon>Dikarya</taxon>
        <taxon>Ascomycota</taxon>
        <taxon>Pezizomycotina</taxon>
        <taxon>Eurotiomycetes</taxon>
        <taxon>Eurotiomycetidae</taxon>
        <taxon>Onygenales</taxon>
        <taxon>Arthrodermataceae</taxon>
        <taxon>Trichophyton</taxon>
    </lineage>
</organism>
<evidence type="ECO:0000313" key="4">
    <source>
        <dbReference type="EMBL" id="EGE04310.1"/>
    </source>
</evidence>
<dbReference type="HOGENOM" id="CLU_765459_0_0_1"/>
<evidence type="ECO:0000313" key="5">
    <source>
        <dbReference type="Proteomes" id="UP000009169"/>
    </source>
</evidence>
<keyword evidence="5" id="KW-1185">Reference proteome</keyword>
<keyword evidence="2" id="KW-0732">Signal</keyword>
<name>F2PQZ2_TRIEC</name>
<dbReference type="EMBL" id="DS995732">
    <property type="protein sequence ID" value="EGE04310.1"/>
    <property type="molecule type" value="Genomic_DNA"/>
</dbReference>
<dbReference type="PANTHER" id="PTHR38117">
    <property type="entry name" value="NACHT AND WD40 DOMAIN PROTEIN"/>
    <property type="match status" value="1"/>
</dbReference>
<dbReference type="PANTHER" id="PTHR38117:SF2">
    <property type="entry name" value="NACHT AND WD40 DOMAIN PROTEIN"/>
    <property type="match status" value="1"/>
</dbReference>
<feature type="region of interest" description="Disordered" evidence="1">
    <location>
        <begin position="198"/>
        <end position="220"/>
    </location>
</feature>
<feature type="signal peptide" evidence="2">
    <location>
        <begin position="1"/>
        <end position="24"/>
    </location>
</feature>
<dbReference type="VEuPathDB" id="FungiDB:TEQG_03339"/>
<dbReference type="AlphaFoldDB" id="F2PQZ2"/>
<dbReference type="Pfam" id="PF23155">
    <property type="entry name" value="DUF7053"/>
    <property type="match status" value="1"/>
</dbReference>
<accession>F2PQZ2</accession>
<feature type="region of interest" description="Disordered" evidence="1">
    <location>
        <begin position="281"/>
        <end position="311"/>
    </location>
</feature>
<evidence type="ECO:0000259" key="3">
    <source>
        <dbReference type="Pfam" id="PF23155"/>
    </source>
</evidence>
<evidence type="ECO:0000256" key="1">
    <source>
        <dbReference type="SAM" id="MobiDB-lite"/>
    </source>
</evidence>
<feature type="domain" description="DUF7053" evidence="3">
    <location>
        <begin position="209"/>
        <end position="275"/>
    </location>
</feature>
<reference evidence="5" key="1">
    <citation type="journal article" date="2012" name="MBio">
        <title>Comparative genome analysis of Trichophyton rubrum and related dermatophytes reveals candidate genes involved in infection.</title>
        <authorList>
            <person name="Martinez D.A."/>
            <person name="Oliver B.G."/>
            <person name="Graeser Y."/>
            <person name="Goldberg J.M."/>
            <person name="Li W."/>
            <person name="Martinez-Rossi N.M."/>
            <person name="Monod M."/>
            <person name="Shelest E."/>
            <person name="Barton R.C."/>
            <person name="Birch E."/>
            <person name="Brakhage A.A."/>
            <person name="Chen Z."/>
            <person name="Gurr S.J."/>
            <person name="Heiman D."/>
            <person name="Heitman J."/>
            <person name="Kosti I."/>
            <person name="Rossi A."/>
            <person name="Saif S."/>
            <person name="Samalova M."/>
            <person name="Saunders C.W."/>
            <person name="Shea T."/>
            <person name="Summerbell R.C."/>
            <person name="Xu J."/>
            <person name="Young S."/>
            <person name="Zeng Q."/>
            <person name="Birren B.W."/>
            <person name="Cuomo C.A."/>
            <person name="White T.C."/>
        </authorList>
    </citation>
    <scope>NUCLEOTIDE SEQUENCE [LARGE SCALE GENOMIC DNA]</scope>
    <source>
        <strain evidence="5">ATCC MYA-4606 / CBS 127.97</strain>
    </source>
</reference>
<protein>
    <recommendedName>
        <fullName evidence="3">DUF7053 domain-containing protein</fullName>
    </recommendedName>
</protein>
<dbReference type="InterPro" id="IPR055481">
    <property type="entry name" value="DUF7053"/>
</dbReference>
<feature type="region of interest" description="Disordered" evidence="1">
    <location>
        <begin position="121"/>
        <end position="140"/>
    </location>
</feature>
<dbReference type="Proteomes" id="UP000009169">
    <property type="component" value="Unassembled WGS sequence"/>
</dbReference>
<feature type="compositionally biased region" description="Basic and acidic residues" evidence="1">
    <location>
        <begin position="121"/>
        <end position="137"/>
    </location>
</feature>
<feature type="region of interest" description="Disordered" evidence="1">
    <location>
        <begin position="33"/>
        <end position="68"/>
    </location>
</feature>
<evidence type="ECO:0000256" key="2">
    <source>
        <dbReference type="SAM" id="SignalP"/>
    </source>
</evidence>
<gene>
    <name evidence="4" type="ORF">TEQG_03339</name>
</gene>
<proteinExistence type="predicted"/>
<feature type="region of interest" description="Disordered" evidence="1">
    <location>
        <begin position="323"/>
        <end position="362"/>
    </location>
</feature>